<evidence type="ECO:0000256" key="3">
    <source>
        <dbReference type="ARBA" id="ARBA00022989"/>
    </source>
</evidence>
<keyword evidence="4 6" id="KW-0472">Membrane</keyword>
<feature type="compositionally biased region" description="Low complexity" evidence="5">
    <location>
        <begin position="64"/>
        <end position="85"/>
    </location>
</feature>
<name>A0A4U0WF23_9PEZI</name>
<dbReference type="InterPro" id="IPR032805">
    <property type="entry name" value="Wax_synthase_dom"/>
</dbReference>
<gene>
    <name evidence="8" type="ORF">B0A55_11829</name>
</gene>
<comment type="caution">
    <text evidence="8">The sequence shown here is derived from an EMBL/GenBank/DDBJ whole genome shotgun (WGS) entry which is preliminary data.</text>
</comment>
<keyword evidence="2 6" id="KW-0812">Transmembrane</keyword>
<feature type="compositionally biased region" description="Basic and acidic residues" evidence="5">
    <location>
        <begin position="23"/>
        <end position="39"/>
    </location>
</feature>
<evidence type="ECO:0000256" key="2">
    <source>
        <dbReference type="ARBA" id="ARBA00022692"/>
    </source>
</evidence>
<dbReference type="AlphaFoldDB" id="A0A4U0WF23"/>
<proteinExistence type="predicted"/>
<feature type="region of interest" description="Disordered" evidence="5">
    <location>
        <begin position="1"/>
        <end position="45"/>
    </location>
</feature>
<keyword evidence="9" id="KW-1185">Reference proteome</keyword>
<dbReference type="Proteomes" id="UP000309340">
    <property type="component" value="Unassembled WGS sequence"/>
</dbReference>
<feature type="domain" description="Wax synthase" evidence="7">
    <location>
        <begin position="180"/>
        <end position="240"/>
    </location>
</feature>
<evidence type="ECO:0000256" key="4">
    <source>
        <dbReference type="ARBA" id="ARBA00023136"/>
    </source>
</evidence>
<dbReference type="Pfam" id="PF13813">
    <property type="entry name" value="MBOAT_2"/>
    <property type="match status" value="1"/>
</dbReference>
<accession>A0A4U0WF23</accession>
<feature type="transmembrane region" description="Helical" evidence="6">
    <location>
        <begin position="276"/>
        <end position="297"/>
    </location>
</feature>
<sequence length="311" mass="34980">MSVTTSSDSMGHSSQQDPESSWPDDRHQHRSPDRLIKDAEELEEQATSLRQLALRRRSLDMNAQAPQHQLTQQQISQQQLPQQQLSHQQMSQQDHMMHFAQPSVPDQMTFGAYPSEPSYTPYYFHSFTMYRPDGTLETGSTPGIEDYGMWDISTHQQPHWQIEYTGATEGSVSSGISVESGLEGMSKFVAHGVLQLPSEGLLQRYTKIFVSSALSGILHIQADMGGGLSPRRSGALQFFIMQALGIVLEDGVQHVYRRFFKQILGKHASLVEKVVGYAWVLVSILWTSPVWVYPALLNMRKEDALLSLEAC</sequence>
<protein>
    <recommendedName>
        <fullName evidence="7">Wax synthase domain-containing protein</fullName>
    </recommendedName>
</protein>
<feature type="region of interest" description="Disordered" evidence="5">
    <location>
        <begin position="61"/>
        <end position="85"/>
    </location>
</feature>
<reference evidence="8 9" key="1">
    <citation type="submission" date="2017-03" db="EMBL/GenBank/DDBJ databases">
        <title>Genomes of endolithic fungi from Antarctica.</title>
        <authorList>
            <person name="Coleine C."/>
            <person name="Masonjones S."/>
            <person name="Stajich J.E."/>
        </authorList>
    </citation>
    <scope>NUCLEOTIDE SEQUENCE [LARGE SCALE GENOMIC DNA]</scope>
    <source>
        <strain evidence="8 9">CCFEE 5184</strain>
    </source>
</reference>
<dbReference type="OrthoDB" id="1077582at2759"/>
<evidence type="ECO:0000256" key="1">
    <source>
        <dbReference type="ARBA" id="ARBA00004141"/>
    </source>
</evidence>
<evidence type="ECO:0000256" key="6">
    <source>
        <dbReference type="SAM" id="Phobius"/>
    </source>
</evidence>
<keyword evidence="3 6" id="KW-1133">Transmembrane helix</keyword>
<evidence type="ECO:0000259" key="7">
    <source>
        <dbReference type="Pfam" id="PF13813"/>
    </source>
</evidence>
<evidence type="ECO:0000313" key="8">
    <source>
        <dbReference type="EMBL" id="TKA60953.1"/>
    </source>
</evidence>
<organism evidence="8 9">
    <name type="scientific">Friedmanniomyces simplex</name>
    <dbReference type="NCBI Taxonomy" id="329884"/>
    <lineage>
        <taxon>Eukaryota</taxon>
        <taxon>Fungi</taxon>
        <taxon>Dikarya</taxon>
        <taxon>Ascomycota</taxon>
        <taxon>Pezizomycotina</taxon>
        <taxon>Dothideomycetes</taxon>
        <taxon>Dothideomycetidae</taxon>
        <taxon>Mycosphaerellales</taxon>
        <taxon>Teratosphaeriaceae</taxon>
        <taxon>Friedmanniomyces</taxon>
    </lineage>
</organism>
<feature type="compositionally biased region" description="Polar residues" evidence="5">
    <location>
        <begin position="1"/>
        <end position="19"/>
    </location>
</feature>
<evidence type="ECO:0000256" key="5">
    <source>
        <dbReference type="SAM" id="MobiDB-lite"/>
    </source>
</evidence>
<evidence type="ECO:0000313" key="9">
    <source>
        <dbReference type="Proteomes" id="UP000309340"/>
    </source>
</evidence>
<comment type="subcellular location">
    <subcellularLocation>
        <location evidence="1">Membrane</location>
        <topology evidence="1">Multi-pass membrane protein</topology>
    </subcellularLocation>
</comment>
<dbReference type="EMBL" id="NAJQ01001302">
    <property type="protein sequence ID" value="TKA60953.1"/>
    <property type="molecule type" value="Genomic_DNA"/>
</dbReference>